<evidence type="ECO:0000256" key="1">
    <source>
        <dbReference type="ARBA" id="ARBA00001947"/>
    </source>
</evidence>
<accession>A0AAW2Z3I9</accession>
<evidence type="ECO:0000313" key="9">
    <source>
        <dbReference type="EMBL" id="KAL0483691.1"/>
    </source>
</evidence>
<keyword evidence="10" id="KW-1185">Reference proteome</keyword>
<dbReference type="SUPFAM" id="SSF48371">
    <property type="entry name" value="ARM repeat"/>
    <property type="match status" value="1"/>
</dbReference>
<keyword evidence="3" id="KW-0645">Protease</keyword>
<reference evidence="9 10" key="1">
    <citation type="submission" date="2024-03" db="EMBL/GenBank/DDBJ databases">
        <title>The Acrasis kona genome and developmental transcriptomes reveal deep origins of eukaryotic multicellular pathways.</title>
        <authorList>
            <person name="Sheikh S."/>
            <person name="Fu C.-J."/>
            <person name="Brown M.W."/>
            <person name="Baldauf S.L."/>
        </authorList>
    </citation>
    <scope>NUCLEOTIDE SEQUENCE [LARGE SCALE GENOMIC DNA]</scope>
    <source>
        <strain evidence="9 10">ATCC MYA-3509</strain>
    </source>
</reference>
<comment type="cofactor">
    <cofactor evidence="1">
        <name>Zn(2+)</name>
        <dbReference type="ChEBI" id="CHEBI:29105"/>
    </cofactor>
</comment>
<protein>
    <submittedName>
        <fullName evidence="9">Leucine aminopeptidase</fullName>
    </submittedName>
</protein>
<dbReference type="SMART" id="SM01263">
    <property type="entry name" value="Leuk-A4-hydro_C"/>
    <property type="match status" value="1"/>
</dbReference>
<dbReference type="Pfam" id="PF09127">
    <property type="entry name" value="Leuk-A4-hydro_C"/>
    <property type="match status" value="1"/>
</dbReference>
<sequence>MIGLKSSYEPIYDQVVSFVGEQGRMKFVRPLYVALNKAEGGRQIALDCFKKQKSGYHQIAQKMIERDLK</sequence>
<keyword evidence="4" id="KW-0479">Metal-binding</keyword>
<evidence type="ECO:0000256" key="2">
    <source>
        <dbReference type="ARBA" id="ARBA00010136"/>
    </source>
</evidence>
<dbReference type="GO" id="GO:0008270">
    <property type="term" value="F:zinc ion binding"/>
    <property type="evidence" value="ECO:0007669"/>
    <property type="project" value="InterPro"/>
</dbReference>
<gene>
    <name evidence="9" type="ORF">AKO1_002751</name>
</gene>
<dbReference type="AlphaFoldDB" id="A0AAW2Z3I9"/>
<dbReference type="PANTHER" id="PTHR45726:SF3">
    <property type="entry name" value="LEUKOTRIENE A-4 HYDROLASE"/>
    <property type="match status" value="1"/>
</dbReference>
<evidence type="ECO:0000256" key="7">
    <source>
        <dbReference type="ARBA" id="ARBA00023049"/>
    </source>
</evidence>
<evidence type="ECO:0000256" key="6">
    <source>
        <dbReference type="ARBA" id="ARBA00022833"/>
    </source>
</evidence>
<dbReference type="InterPro" id="IPR038502">
    <property type="entry name" value="M1_LTA-4_hydro/amino_C_sf"/>
</dbReference>
<dbReference type="GO" id="GO:0006508">
    <property type="term" value="P:proteolysis"/>
    <property type="evidence" value="ECO:0007669"/>
    <property type="project" value="UniProtKB-KW"/>
</dbReference>
<organism evidence="9 10">
    <name type="scientific">Acrasis kona</name>
    <dbReference type="NCBI Taxonomy" id="1008807"/>
    <lineage>
        <taxon>Eukaryota</taxon>
        <taxon>Discoba</taxon>
        <taxon>Heterolobosea</taxon>
        <taxon>Tetramitia</taxon>
        <taxon>Eutetramitia</taxon>
        <taxon>Acrasidae</taxon>
        <taxon>Acrasis</taxon>
    </lineage>
</organism>
<comment type="caution">
    <text evidence="9">The sequence shown here is derived from an EMBL/GenBank/DDBJ whole genome shotgun (WGS) entry which is preliminary data.</text>
</comment>
<dbReference type="Gene3D" id="1.25.40.320">
    <property type="entry name" value="Peptidase M1, leukotriene A4 hydrolase/aminopeptidase C-terminal domain"/>
    <property type="match status" value="1"/>
</dbReference>
<proteinExistence type="inferred from homology"/>
<dbReference type="Proteomes" id="UP001431209">
    <property type="component" value="Unassembled WGS sequence"/>
</dbReference>
<dbReference type="InterPro" id="IPR016024">
    <property type="entry name" value="ARM-type_fold"/>
</dbReference>
<dbReference type="GO" id="GO:0004177">
    <property type="term" value="F:aminopeptidase activity"/>
    <property type="evidence" value="ECO:0007669"/>
    <property type="project" value="UniProtKB-KW"/>
</dbReference>
<evidence type="ECO:0000256" key="5">
    <source>
        <dbReference type="ARBA" id="ARBA00022801"/>
    </source>
</evidence>
<keyword evidence="5" id="KW-0378">Hydrolase</keyword>
<dbReference type="GO" id="GO:0005829">
    <property type="term" value="C:cytosol"/>
    <property type="evidence" value="ECO:0007669"/>
    <property type="project" value="TreeGrafter"/>
</dbReference>
<name>A0AAW2Z3I9_9EUKA</name>
<keyword evidence="6" id="KW-0862">Zinc</keyword>
<evidence type="ECO:0000256" key="4">
    <source>
        <dbReference type="ARBA" id="ARBA00022723"/>
    </source>
</evidence>
<dbReference type="InterPro" id="IPR034015">
    <property type="entry name" value="M1_LTA4H"/>
</dbReference>
<keyword evidence="9" id="KW-0031">Aminopeptidase</keyword>
<feature type="domain" description="Peptidase M1 leukotriene A4 hydrolase/aminopeptidase C-terminal" evidence="8">
    <location>
        <begin position="1"/>
        <end position="68"/>
    </location>
</feature>
<dbReference type="InterPro" id="IPR015211">
    <property type="entry name" value="Peptidase_M1_C"/>
</dbReference>
<keyword evidence="7" id="KW-0482">Metalloprotease</keyword>
<evidence type="ECO:0000313" key="10">
    <source>
        <dbReference type="Proteomes" id="UP001431209"/>
    </source>
</evidence>
<comment type="similarity">
    <text evidence="2">Belongs to the peptidase M1 family.</text>
</comment>
<dbReference type="GO" id="GO:0008237">
    <property type="term" value="F:metallopeptidase activity"/>
    <property type="evidence" value="ECO:0007669"/>
    <property type="project" value="UniProtKB-KW"/>
</dbReference>
<evidence type="ECO:0000259" key="8">
    <source>
        <dbReference type="SMART" id="SM01263"/>
    </source>
</evidence>
<dbReference type="PANTHER" id="PTHR45726">
    <property type="entry name" value="LEUKOTRIENE A-4 HYDROLASE"/>
    <property type="match status" value="1"/>
</dbReference>
<dbReference type="EMBL" id="JAOPGA020000975">
    <property type="protein sequence ID" value="KAL0483691.1"/>
    <property type="molecule type" value="Genomic_DNA"/>
</dbReference>
<evidence type="ECO:0000256" key="3">
    <source>
        <dbReference type="ARBA" id="ARBA00022670"/>
    </source>
</evidence>